<dbReference type="Proteomes" id="UP001144978">
    <property type="component" value="Unassembled WGS sequence"/>
</dbReference>
<gene>
    <name evidence="1" type="ORF">NUW54_g10361</name>
</gene>
<keyword evidence="2" id="KW-1185">Reference proteome</keyword>
<protein>
    <submittedName>
        <fullName evidence="1">Uncharacterized protein</fullName>
    </submittedName>
</protein>
<sequence>MFAASDFEGKKELEGKEELSFRQYLQDAFTLTDKPATAITYALAFCVSPQEPTLPALQRIRQYLRSAGRYGASPFLVGHYGGLGETAQGFCRTSAVKGGTYILGRRVLSVKPPRSATDSTPVDEKAGPSSSAPARYSVELDELEEPLTAKLLLSSPDYLPTPATSSFLPNSTSSSTYAVARCIAIIDKPLVFTPTDGPDEPGPADVEETMEDSEAEPSTKSAPNHEVDTAVLVFPPSSLADGSSTVAAHVLVAGEGSVSAPRGKCKSYRILNISLPLIPSVPASSSAEQLLRPYLRAALTLTVPPSASAETQPAEPLFAVFYIQHPVSSPLSASSEADSDIIVTPPCTPLLPAIADAATQNAEAMFWRAVEQLTGQGKPEERDEKEEKGSEDDSEAIDSFWPPLDAAEAEISEDW</sequence>
<organism evidence="1 2">
    <name type="scientific">Trametes sanguinea</name>
    <dbReference type="NCBI Taxonomy" id="158606"/>
    <lineage>
        <taxon>Eukaryota</taxon>
        <taxon>Fungi</taxon>
        <taxon>Dikarya</taxon>
        <taxon>Basidiomycota</taxon>
        <taxon>Agaricomycotina</taxon>
        <taxon>Agaricomycetes</taxon>
        <taxon>Polyporales</taxon>
        <taxon>Polyporaceae</taxon>
        <taxon>Trametes</taxon>
    </lineage>
</organism>
<accession>A0ACC1P0D0</accession>
<comment type="caution">
    <text evidence="1">The sequence shown here is derived from an EMBL/GenBank/DDBJ whole genome shotgun (WGS) entry which is preliminary data.</text>
</comment>
<evidence type="ECO:0000313" key="1">
    <source>
        <dbReference type="EMBL" id="KAJ2984837.1"/>
    </source>
</evidence>
<evidence type="ECO:0000313" key="2">
    <source>
        <dbReference type="Proteomes" id="UP001144978"/>
    </source>
</evidence>
<name>A0ACC1P0D0_9APHY</name>
<proteinExistence type="predicted"/>
<dbReference type="EMBL" id="JANSHE010003715">
    <property type="protein sequence ID" value="KAJ2984837.1"/>
    <property type="molecule type" value="Genomic_DNA"/>
</dbReference>
<reference evidence="1" key="1">
    <citation type="submission" date="2022-08" db="EMBL/GenBank/DDBJ databases">
        <title>Genome Sequence of Pycnoporus sanguineus.</title>
        <authorList>
            <person name="Buettner E."/>
        </authorList>
    </citation>
    <scope>NUCLEOTIDE SEQUENCE</scope>
    <source>
        <strain evidence="1">CG-C14</strain>
    </source>
</reference>